<proteinExistence type="predicted"/>
<keyword evidence="3" id="KW-1185">Reference proteome</keyword>
<dbReference type="GO" id="GO:0004131">
    <property type="term" value="F:cytosine deaminase activity"/>
    <property type="evidence" value="ECO:0007669"/>
    <property type="project" value="UniProtKB-EC"/>
</dbReference>
<dbReference type="InterPro" id="IPR052349">
    <property type="entry name" value="Metallo-hydrolase_Enzymes"/>
</dbReference>
<protein>
    <submittedName>
        <fullName evidence="2">Cytosine deaminase</fullName>
        <ecNumber evidence="2">3.5.4.1</ecNumber>
    </submittedName>
</protein>
<organism evidence="2 3">
    <name type="scientific">Pseudochelatococcus lubricantis</name>
    <dbReference type="NCBI Taxonomy" id="1538102"/>
    <lineage>
        <taxon>Bacteria</taxon>
        <taxon>Pseudomonadati</taxon>
        <taxon>Pseudomonadota</taxon>
        <taxon>Alphaproteobacteria</taxon>
        <taxon>Hyphomicrobiales</taxon>
        <taxon>Chelatococcaceae</taxon>
        <taxon>Pseudochelatococcus</taxon>
    </lineage>
</organism>
<name>A0ABX0V7M4_9HYPH</name>
<dbReference type="InterPro" id="IPR013108">
    <property type="entry name" value="Amidohydro_3"/>
</dbReference>
<evidence type="ECO:0000313" key="3">
    <source>
        <dbReference type="Proteomes" id="UP001429580"/>
    </source>
</evidence>
<accession>A0ABX0V7M4</accession>
<dbReference type="SUPFAM" id="SSF51556">
    <property type="entry name" value="Metallo-dependent hydrolases"/>
    <property type="match status" value="1"/>
</dbReference>
<dbReference type="InterPro" id="IPR011059">
    <property type="entry name" value="Metal-dep_hydrolase_composite"/>
</dbReference>
<evidence type="ECO:0000259" key="1">
    <source>
        <dbReference type="Pfam" id="PF07969"/>
    </source>
</evidence>
<sequence length="462" mass="50162">MIADIRTMADIRDAIRRGAAAGGYVLTNARIPAAVLAADLPGQETAATGFVTADLHIAGGGIRGIVPRDMSAREPWAPDVARPAPCAVIDLRGRIVLPPFVDCHAHLDKGHILPRTADGDGTLPTAIAVTAADRTHWTPADLRRRMGFALRCAHHHGTASMRTHIDSQPGQYRVSWEVFEELRDTWRGRIALQGASLFSIEYVRDETFFTEVCRRVGRAGGALGAVVFPTPDVDDLLERMFRAASDHGLPLDFHADETSDPSSNMLERIADRALARAESPPVLVGHCCSLAVQDENDRRRTLEKVARAGLGIVSLPLCNLHLQDRRHDATTPRWRGITAIHEMHEQGIPVAIASDNTRDPFHPFGDLDMMEVFRIGVRVMHLDRAPGSWIDTVNTLPAKLIGIAGGPLCTGAGADLVICEGRSWSELLSRPQAARIVVAGASPLDSPLPDYAELDESPNEMV</sequence>
<dbReference type="PANTHER" id="PTHR32027">
    <property type="entry name" value="CYTOSINE DEAMINASE"/>
    <property type="match status" value="1"/>
</dbReference>
<dbReference type="CDD" id="cd01293">
    <property type="entry name" value="Bact_CD"/>
    <property type="match status" value="1"/>
</dbReference>
<dbReference type="PANTHER" id="PTHR32027:SF0">
    <property type="entry name" value="CYTOSINE DEAMINASE"/>
    <property type="match status" value="1"/>
</dbReference>
<dbReference type="NCBIfam" id="NF005759">
    <property type="entry name" value="PRK07583.1"/>
    <property type="match status" value="1"/>
</dbReference>
<comment type="caution">
    <text evidence="2">The sequence shown here is derived from an EMBL/GenBank/DDBJ whole genome shotgun (WGS) entry which is preliminary data.</text>
</comment>
<dbReference type="EMBL" id="JAASQI010000007">
    <property type="protein sequence ID" value="NIJ59106.1"/>
    <property type="molecule type" value="Genomic_DNA"/>
</dbReference>
<dbReference type="Pfam" id="PF07969">
    <property type="entry name" value="Amidohydro_3"/>
    <property type="match status" value="2"/>
</dbReference>
<dbReference type="EC" id="3.5.4.1" evidence="2"/>
<keyword evidence="2" id="KW-0378">Hydrolase</keyword>
<dbReference type="RefSeq" id="WP_166954158.1">
    <property type="nucleotide sequence ID" value="NZ_JAASQI010000007.1"/>
</dbReference>
<dbReference type="InterPro" id="IPR032466">
    <property type="entry name" value="Metal_Hydrolase"/>
</dbReference>
<feature type="domain" description="Amidohydrolase 3" evidence="1">
    <location>
        <begin position="88"/>
        <end position="120"/>
    </location>
</feature>
<dbReference type="Proteomes" id="UP001429580">
    <property type="component" value="Unassembled WGS sequence"/>
</dbReference>
<reference evidence="2 3" key="1">
    <citation type="submission" date="2020-03" db="EMBL/GenBank/DDBJ databases">
        <title>Genomic Encyclopedia of Type Strains, Phase IV (KMG-IV): sequencing the most valuable type-strain genomes for metagenomic binning, comparative biology and taxonomic classification.</title>
        <authorList>
            <person name="Goeker M."/>
        </authorList>
    </citation>
    <scope>NUCLEOTIDE SEQUENCE [LARGE SCALE GENOMIC DNA]</scope>
    <source>
        <strain evidence="2 3">DSM 103870</strain>
    </source>
</reference>
<feature type="domain" description="Amidohydrolase 3" evidence="1">
    <location>
        <begin position="232"/>
        <end position="433"/>
    </location>
</feature>
<dbReference type="SUPFAM" id="SSF51338">
    <property type="entry name" value="Composite domain of metallo-dependent hydrolases"/>
    <property type="match status" value="1"/>
</dbReference>
<dbReference type="Gene3D" id="2.30.40.10">
    <property type="entry name" value="Urease, subunit C, domain 1"/>
    <property type="match status" value="1"/>
</dbReference>
<dbReference type="Gene3D" id="3.20.20.140">
    <property type="entry name" value="Metal-dependent hydrolases"/>
    <property type="match status" value="1"/>
</dbReference>
<evidence type="ECO:0000313" key="2">
    <source>
        <dbReference type="EMBL" id="NIJ59106.1"/>
    </source>
</evidence>
<gene>
    <name evidence="2" type="ORF">FHS82_002961</name>
</gene>